<dbReference type="Proteomes" id="UP001215231">
    <property type="component" value="Chromosome"/>
</dbReference>
<evidence type="ECO:0000313" key="2">
    <source>
        <dbReference type="EMBL" id="WDE13720.1"/>
    </source>
</evidence>
<feature type="chain" id="PRO_5046133615" evidence="1">
    <location>
        <begin position="28"/>
        <end position="426"/>
    </location>
</feature>
<feature type="signal peptide" evidence="1">
    <location>
        <begin position="1"/>
        <end position="27"/>
    </location>
</feature>
<proteinExistence type="predicted"/>
<dbReference type="InterPro" id="IPR015943">
    <property type="entry name" value="WD40/YVTN_repeat-like_dom_sf"/>
</dbReference>
<dbReference type="EMBL" id="CP059693">
    <property type="protein sequence ID" value="WDE13720.1"/>
    <property type="molecule type" value="Genomic_DNA"/>
</dbReference>
<dbReference type="InterPro" id="IPR051200">
    <property type="entry name" value="Host-pathogen_enzymatic-act"/>
</dbReference>
<organism evidence="2 3">
    <name type="scientific">Thalassomonas haliotis</name>
    <dbReference type="NCBI Taxonomy" id="485448"/>
    <lineage>
        <taxon>Bacteria</taxon>
        <taxon>Pseudomonadati</taxon>
        <taxon>Pseudomonadota</taxon>
        <taxon>Gammaproteobacteria</taxon>
        <taxon>Alteromonadales</taxon>
        <taxon>Colwelliaceae</taxon>
        <taxon>Thalassomonas</taxon>
    </lineage>
</organism>
<dbReference type="SUPFAM" id="SSF51004">
    <property type="entry name" value="C-terminal (heme d1) domain of cytochrome cd1-nitrite reductase"/>
    <property type="match status" value="1"/>
</dbReference>
<sequence length="426" mass="46499">MKNKRTYLNSLLLAVSLSMAGGASSVAATDVVTDVIADESDFEIVAYYGDKLEDRVVVVDVNNMTLKSANATYGTDPYPVDKAGDLDKVYAVTRGSNSMDVIDSQTFEQIGLVELPHYPRSAEAYNAHMRLQLVTGADKPMASLIDIDTDTVVASVGENIVYEANGDYGGSNATGHPFWFSKRKFALIDRPNRTIHVYKVRLKRNGEYKVTELSSITTPTAVHHLIQGERQRIFYALAEGSAQNNYAPLVIKYKLKKGVLTELAQTSLAQDSVEIMGSHHANMHPDGQHMYIGSTEGKLYVLDTETMTIVKTIEVGLGTGHTTFAPDRNLAIITNHKDTFVSVIDTSTHSLIKNVTVSGAQQNGTILQSHTSLISPDMNYFYAFASDNGIFFELDLNTLEVSRTLETGGTPLQGVFLCDGQSCSGM</sequence>
<name>A0ABY7VL45_9GAMM</name>
<evidence type="ECO:0000313" key="3">
    <source>
        <dbReference type="Proteomes" id="UP001215231"/>
    </source>
</evidence>
<dbReference type="InterPro" id="IPR011048">
    <property type="entry name" value="Haem_d1_sf"/>
</dbReference>
<protein>
    <submittedName>
        <fullName evidence="2">Uncharacterized protein</fullName>
    </submittedName>
</protein>
<reference evidence="2 3" key="1">
    <citation type="journal article" date="2022" name="Mar. Drugs">
        <title>Bioassay-Guided Fractionation Leads to the Detection of Cholic Acid Generated by the Rare Thalassomonas sp.</title>
        <authorList>
            <person name="Pheiffer F."/>
            <person name="Schneider Y.K."/>
            <person name="Hansen E.H."/>
            <person name="Andersen J.H."/>
            <person name="Isaksson J."/>
            <person name="Busche T."/>
            <person name="R C."/>
            <person name="Kalinowski J."/>
            <person name="Zyl L.V."/>
            <person name="Trindade M."/>
        </authorList>
    </citation>
    <scope>NUCLEOTIDE SEQUENCE [LARGE SCALE GENOMIC DNA]</scope>
    <source>
        <strain evidence="2 3">A5K-61T</strain>
    </source>
</reference>
<evidence type="ECO:0000256" key="1">
    <source>
        <dbReference type="SAM" id="SignalP"/>
    </source>
</evidence>
<gene>
    <name evidence="2" type="ORF">H3N35_09950</name>
</gene>
<dbReference type="PANTHER" id="PTHR47197:SF3">
    <property type="entry name" value="DIHYDRO-HEME D1 DEHYDROGENASE"/>
    <property type="match status" value="1"/>
</dbReference>
<keyword evidence="3" id="KW-1185">Reference proteome</keyword>
<dbReference type="PANTHER" id="PTHR47197">
    <property type="entry name" value="PROTEIN NIRF"/>
    <property type="match status" value="1"/>
</dbReference>
<dbReference type="RefSeq" id="WP_274054149.1">
    <property type="nucleotide sequence ID" value="NZ_CP059693.1"/>
</dbReference>
<keyword evidence="1" id="KW-0732">Signal</keyword>
<accession>A0ABY7VL45</accession>
<dbReference type="Gene3D" id="2.130.10.10">
    <property type="entry name" value="YVTN repeat-like/Quinoprotein amine dehydrogenase"/>
    <property type="match status" value="2"/>
</dbReference>